<dbReference type="InterPro" id="IPR036097">
    <property type="entry name" value="HisK_dim/P_sf"/>
</dbReference>
<dbReference type="InterPro" id="IPR003661">
    <property type="entry name" value="HisK_dim/P_dom"/>
</dbReference>
<evidence type="ECO:0000256" key="14">
    <source>
        <dbReference type="ARBA" id="ARBA00023136"/>
    </source>
</evidence>
<dbReference type="EMBL" id="JBBKTX010000008">
    <property type="protein sequence ID" value="MFK4752393.1"/>
    <property type="molecule type" value="Genomic_DNA"/>
</dbReference>
<dbReference type="PROSITE" id="PS50885">
    <property type="entry name" value="HAMP"/>
    <property type="match status" value="1"/>
</dbReference>
<dbReference type="SUPFAM" id="SSF47384">
    <property type="entry name" value="Homodimeric domain of signal transducing histidine kinase"/>
    <property type="match status" value="1"/>
</dbReference>
<evidence type="ECO:0000256" key="6">
    <source>
        <dbReference type="ARBA" id="ARBA00022553"/>
    </source>
</evidence>
<dbReference type="Pfam" id="PF02518">
    <property type="entry name" value="HATPase_c"/>
    <property type="match status" value="1"/>
</dbReference>
<evidence type="ECO:0000256" key="1">
    <source>
        <dbReference type="ARBA" id="ARBA00000085"/>
    </source>
</evidence>
<evidence type="ECO:0000256" key="8">
    <source>
        <dbReference type="ARBA" id="ARBA00022692"/>
    </source>
</evidence>
<dbReference type="GO" id="GO:0005524">
    <property type="term" value="F:ATP binding"/>
    <property type="evidence" value="ECO:0007669"/>
    <property type="project" value="UniProtKB-KW"/>
</dbReference>
<dbReference type="SUPFAM" id="SSF55874">
    <property type="entry name" value="ATPase domain of HSP90 chaperone/DNA topoisomerase II/histidine kinase"/>
    <property type="match status" value="1"/>
</dbReference>
<dbReference type="SMART" id="SM00387">
    <property type="entry name" value="HATPase_c"/>
    <property type="match status" value="1"/>
</dbReference>
<feature type="domain" description="Histidine kinase" evidence="16">
    <location>
        <begin position="234"/>
        <end position="435"/>
    </location>
</feature>
<evidence type="ECO:0000256" key="9">
    <source>
        <dbReference type="ARBA" id="ARBA00022741"/>
    </source>
</evidence>
<evidence type="ECO:0000256" key="4">
    <source>
        <dbReference type="ARBA" id="ARBA00022475"/>
    </source>
</evidence>
<keyword evidence="11 18" id="KW-0067">ATP-binding</keyword>
<evidence type="ECO:0000256" key="3">
    <source>
        <dbReference type="ARBA" id="ARBA00012438"/>
    </source>
</evidence>
<evidence type="ECO:0000259" key="17">
    <source>
        <dbReference type="PROSITE" id="PS50885"/>
    </source>
</evidence>
<comment type="subcellular location">
    <subcellularLocation>
        <location evidence="2">Cell inner membrane</location>
        <topology evidence="2">Multi-pass membrane protein</topology>
    </subcellularLocation>
</comment>
<evidence type="ECO:0000259" key="16">
    <source>
        <dbReference type="PROSITE" id="PS50109"/>
    </source>
</evidence>
<dbReference type="PANTHER" id="PTHR44936">
    <property type="entry name" value="SENSOR PROTEIN CREC"/>
    <property type="match status" value="1"/>
</dbReference>
<evidence type="ECO:0000256" key="13">
    <source>
        <dbReference type="ARBA" id="ARBA00023012"/>
    </source>
</evidence>
<dbReference type="InterPro" id="IPR003660">
    <property type="entry name" value="HAMP_dom"/>
</dbReference>
<dbReference type="InterPro" id="IPR005467">
    <property type="entry name" value="His_kinase_dom"/>
</dbReference>
<evidence type="ECO:0000256" key="2">
    <source>
        <dbReference type="ARBA" id="ARBA00004429"/>
    </source>
</evidence>
<keyword evidence="9" id="KW-0547">Nucleotide-binding</keyword>
<keyword evidence="12 15" id="KW-1133">Transmembrane helix</keyword>
<sequence length="452" mass="48866">MNWPRTLVGRHALMLTGVVLIGQLLGVILINRLVFLPRAEHLAELTARQLEAMQAGLAELPEAQRQAFVTRFNRNALTATQRTTLPDALWMPLRQQLDAEILTALSARLTNQQMTVQSWNNRPGNLLVSMPISGQTYPIILSEVIPDRSPRGALVTMTSLGVLLALASALWLQRRLHRPLARVVAAAEAVVRDERPSPLPENGPLEIATLGRSFNLLVCSLSSAEQERSLMLAGISHDLRTPLTKLRLYVELLPEDTEAELRDGMVRGIDQIDEAVGQFLDFANPGSAEPEQPLLLHELGQTVAANLTDPSQAVTLDLAPVPVVPGRPRALRRAVGNLLINAWRHGQAPVSLHTGLGDGGVWIEVRDRGPGIAAADAKRLCQPFVRGEAARSGVPGTGLGLAIAERIARLHNGQLLLQPAPGGGLCARLWLPLAASATFNNRNDNDSHTAGK</sequence>
<dbReference type="InterPro" id="IPR050980">
    <property type="entry name" value="2C_sensor_his_kinase"/>
</dbReference>
<dbReference type="Gene3D" id="1.10.287.130">
    <property type="match status" value="1"/>
</dbReference>
<evidence type="ECO:0000256" key="10">
    <source>
        <dbReference type="ARBA" id="ARBA00022777"/>
    </source>
</evidence>
<organism evidence="18 19">
    <name type="scientific">Oceanobacter antarcticus</name>
    <dbReference type="NCBI Taxonomy" id="3133425"/>
    <lineage>
        <taxon>Bacteria</taxon>
        <taxon>Pseudomonadati</taxon>
        <taxon>Pseudomonadota</taxon>
        <taxon>Gammaproteobacteria</taxon>
        <taxon>Oceanospirillales</taxon>
        <taxon>Oceanospirillaceae</taxon>
        <taxon>Oceanobacter</taxon>
    </lineage>
</organism>
<dbReference type="InterPro" id="IPR003594">
    <property type="entry name" value="HATPase_dom"/>
</dbReference>
<name>A0ABW8NHE9_9GAMM</name>
<evidence type="ECO:0000256" key="15">
    <source>
        <dbReference type="SAM" id="Phobius"/>
    </source>
</evidence>
<comment type="catalytic activity">
    <reaction evidence="1">
        <text>ATP + protein L-histidine = ADP + protein N-phospho-L-histidine.</text>
        <dbReference type="EC" id="2.7.13.3"/>
    </reaction>
</comment>
<dbReference type="PANTHER" id="PTHR44936:SF5">
    <property type="entry name" value="SENSOR HISTIDINE KINASE ENVZ"/>
    <property type="match status" value="1"/>
</dbReference>
<reference evidence="18 19" key="1">
    <citation type="submission" date="2024-03" db="EMBL/GenBank/DDBJ databases">
        <title>High-quality draft genome sequence of Oceanobacter sp. wDCs-4.</title>
        <authorList>
            <person name="Dong C."/>
        </authorList>
    </citation>
    <scope>NUCLEOTIDE SEQUENCE [LARGE SCALE GENOMIC DNA]</scope>
    <source>
        <strain evidence="19">wDCs-4</strain>
    </source>
</reference>
<feature type="domain" description="HAMP" evidence="17">
    <location>
        <begin position="174"/>
        <end position="226"/>
    </location>
</feature>
<keyword evidence="10" id="KW-0418">Kinase</keyword>
<dbReference type="Gene3D" id="3.30.450.300">
    <property type="entry name" value="Sensor histidine kinase RisS, periplasmic domain"/>
    <property type="match status" value="1"/>
</dbReference>
<feature type="transmembrane region" description="Helical" evidence="15">
    <location>
        <begin position="12"/>
        <end position="35"/>
    </location>
</feature>
<dbReference type="Gene3D" id="6.10.340.10">
    <property type="match status" value="1"/>
</dbReference>
<dbReference type="CDD" id="cd00082">
    <property type="entry name" value="HisKA"/>
    <property type="match status" value="1"/>
</dbReference>
<proteinExistence type="predicted"/>
<evidence type="ECO:0000256" key="12">
    <source>
        <dbReference type="ARBA" id="ARBA00022989"/>
    </source>
</evidence>
<dbReference type="SMART" id="SM00304">
    <property type="entry name" value="HAMP"/>
    <property type="match status" value="1"/>
</dbReference>
<dbReference type="InterPro" id="IPR038421">
    <property type="entry name" value="RisS_PPD_sf"/>
</dbReference>
<evidence type="ECO:0000313" key="18">
    <source>
        <dbReference type="EMBL" id="MFK4752393.1"/>
    </source>
</evidence>
<evidence type="ECO:0000313" key="19">
    <source>
        <dbReference type="Proteomes" id="UP001620597"/>
    </source>
</evidence>
<dbReference type="PROSITE" id="PS50109">
    <property type="entry name" value="HIS_KIN"/>
    <property type="match status" value="1"/>
</dbReference>
<dbReference type="Proteomes" id="UP001620597">
    <property type="component" value="Unassembled WGS sequence"/>
</dbReference>
<keyword evidence="8 15" id="KW-0812">Transmembrane</keyword>
<dbReference type="InterPro" id="IPR004358">
    <property type="entry name" value="Sig_transdc_His_kin-like_C"/>
</dbReference>
<comment type="caution">
    <text evidence="18">The sequence shown here is derived from an EMBL/GenBank/DDBJ whole genome shotgun (WGS) entry which is preliminary data.</text>
</comment>
<dbReference type="SMART" id="SM00388">
    <property type="entry name" value="HisKA"/>
    <property type="match status" value="1"/>
</dbReference>
<keyword evidence="6" id="KW-0597">Phosphoprotein</keyword>
<protein>
    <recommendedName>
        <fullName evidence="3">histidine kinase</fullName>
        <ecNumber evidence="3">2.7.13.3</ecNumber>
    </recommendedName>
</protein>
<keyword evidence="19" id="KW-1185">Reference proteome</keyword>
<evidence type="ECO:0000256" key="5">
    <source>
        <dbReference type="ARBA" id="ARBA00022519"/>
    </source>
</evidence>
<dbReference type="InterPro" id="IPR036890">
    <property type="entry name" value="HATPase_C_sf"/>
</dbReference>
<keyword evidence="13" id="KW-0902">Two-component regulatory system</keyword>
<accession>A0ABW8NHE9</accession>
<dbReference type="PRINTS" id="PR00344">
    <property type="entry name" value="BCTRLSENSOR"/>
</dbReference>
<dbReference type="RefSeq" id="WP_416205674.1">
    <property type="nucleotide sequence ID" value="NZ_JBBKTX010000008.1"/>
</dbReference>
<dbReference type="Pfam" id="PF00672">
    <property type="entry name" value="HAMP"/>
    <property type="match status" value="1"/>
</dbReference>
<evidence type="ECO:0000256" key="11">
    <source>
        <dbReference type="ARBA" id="ARBA00022840"/>
    </source>
</evidence>
<gene>
    <name evidence="18" type="ORF">WG929_08220</name>
</gene>
<dbReference type="Gene3D" id="3.30.565.10">
    <property type="entry name" value="Histidine kinase-like ATPase, C-terminal domain"/>
    <property type="match status" value="1"/>
</dbReference>
<keyword evidence="14 15" id="KW-0472">Membrane</keyword>
<evidence type="ECO:0000256" key="7">
    <source>
        <dbReference type="ARBA" id="ARBA00022679"/>
    </source>
</evidence>
<keyword evidence="7" id="KW-0808">Transferase</keyword>
<dbReference type="Pfam" id="PF00512">
    <property type="entry name" value="HisKA"/>
    <property type="match status" value="1"/>
</dbReference>
<keyword evidence="4" id="KW-1003">Cell membrane</keyword>
<dbReference type="EC" id="2.7.13.3" evidence="3"/>
<keyword evidence="5" id="KW-0997">Cell inner membrane</keyword>